<dbReference type="AlphaFoldDB" id="A0A1C6IE53"/>
<dbReference type="NCBIfam" id="NF038347">
    <property type="entry name" value="FtsX_Gpos"/>
    <property type="match status" value="1"/>
</dbReference>
<evidence type="ECO:0000256" key="5">
    <source>
        <dbReference type="ARBA" id="ARBA00022618"/>
    </source>
</evidence>
<gene>
    <name evidence="14" type="primary">ftsX</name>
    <name evidence="14" type="ORF">SAMEA3545359_01413</name>
</gene>
<accession>A0A1C6IE53</accession>
<evidence type="ECO:0000256" key="8">
    <source>
        <dbReference type="ARBA" id="ARBA00023136"/>
    </source>
</evidence>
<evidence type="ECO:0000256" key="2">
    <source>
        <dbReference type="ARBA" id="ARBA00007379"/>
    </source>
</evidence>
<feature type="transmembrane region" description="Helical" evidence="11">
    <location>
        <begin position="273"/>
        <end position="295"/>
    </location>
</feature>
<evidence type="ECO:0000313" key="14">
    <source>
        <dbReference type="EMBL" id="SCJ68322.1"/>
    </source>
</evidence>
<evidence type="ECO:0000256" key="10">
    <source>
        <dbReference type="PIRNR" id="PIRNR003097"/>
    </source>
</evidence>
<comment type="subcellular location">
    <subcellularLocation>
        <location evidence="1">Cell membrane</location>
        <topology evidence="1">Multi-pass membrane protein</topology>
    </subcellularLocation>
</comment>
<dbReference type="EMBL" id="FMHG01000001">
    <property type="protein sequence ID" value="SCJ68322.1"/>
    <property type="molecule type" value="Genomic_DNA"/>
</dbReference>
<feature type="domain" description="ABC3 transporter permease C-terminal" evidence="12">
    <location>
        <begin position="177"/>
        <end position="299"/>
    </location>
</feature>
<dbReference type="InterPro" id="IPR003838">
    <property type="entry name" value="ABC3_permease_C"/>
</dbReference>
<dbReference type="Gene3D" id="3.30.70.3040">
    <property type="match status" value="1"/>
</dbReference>
<feature type="domain" description="FtsX extracellular" evidence="13">
    <location>
        <begin position="59"/>
        <end position="154"/>
    </location>
</feature>
<dbReference type="Pfam" id="PF18075">
    <property type="entry name" value="FtsX_ECD"/>
    <property type="match status" value="1"/>
</dbReference>
<comment type="similarity">
    <text evidence="2 10">Belongs to the ABC-4 integral membrane protein family. FtsX subfamily.</text>
</comment>
<evidence type="ECO:0000259" key="13">
    <source>
        <dbReference type="Pfam" id="PF18075"/>
    </source>
</evidence>
<feature type="transmembrane region" description="Helical" evidence="11">
    <location>
        <begin position="170"/>
        <end position="194"/>
    </location>
</feature>
<keyword evidence="8 10" id="KW-0472">Membrane</keyword>
<dbReference type="Pfam" id="PF02687">
    <property type="entry name" value="FtsX"/>
    <property type="match status" value="1"/>
</dbReference>
<protein>
    <recommendedName>
        <fullName evidence="3 10">Cell division protein FtsX</fullName>
    </recommendedName>
</protein>
<feature type="transmembrane region" description="Helical" evidence="11">
    <location>
        <begin position="21"/>
        <end position="43"/>
    </location>
</feature>
<keyword evidence="7 11" id="KW-1133">Transmembrane helix</keyword>
<evidence type="ECO:0000256" key="3">
    <source>
        <dbReference type="ARBA" id="ARBA00021907"/>
    </source>
</evidence>
<organism evidence="14">
    <name type="scientific">uncultured Anaerotruncus sp</name>
    <dbReference type="NCBI Taxonomy" id="905011"/>
    <lineage>
        <taxon>Bacteria</taxon>
        <taxon>Bacillati</taxon>
        <taxon>Bacillota</taxon>
        <taxon>Clostridia</taxon>
        <taxon>Eubacteriales</taxon>
        <taxon>Oscillospiraceae</taxon>
        <taxon>Anaerotruncus</taxon>
        <taxon>environmental samples</taxon>
    </lineage>
</organism>
<dbReference type="InterPro" id="IPR004513">
    <property type="entry name" value="FtsX"/>
</dbReference>
<reference evidence="14" key="1">
    <citation type="submission" date="2015-09" db="EMBL/GenBank/DDBJ databases">
        <authorList>
            <consortium name="Pathogen Informatics"/>
        </authorList>
    </citation>
    <scope>NUCLEOTIDE SEQUENCE</scope>
    <source>
        <strain evidence="14">2789STDY5834896</strain>
    </source>
</reference>
<comment type="function">
    <text evidence="10">Part of the ABC transporter FtsEX involved in asymmetric cellular division facilitating the initiation of sporulation.</text>
</comment>
<evidence type="ECO:0000259" key="12">
    <source>
        <dbReference type="Pfam" id="PF02687"/>
    </source>
</evidence>
<evidence type="ECO:0000256" key="6">
    <source>
        <dbReference type="ARBA" id="ARBA00022692"/>
    </source>
</evidence>
<evidence type="ECO:0000256" key="9">
    <source>
        <dbReference type="ARBA" id="ARBA00023306"/>
    </source>
</evidence>
<evidence type="ECO:0000256" key="4">
    <source>
        <dbReference type="ARBA" id="ARBA00022475"/>
    </source>
</evidence>
<evidence type="ECO:0000256" key="7">
    <source>
        <dbReference type="ARBA" id="ARBA00022989"/>
    </source>
</evidence>
<feature type="transmembrane region" description="Helical" evidence="11">
    <location>
        <begin position="228"/>
        <end position="248"/>
    </location>
</feature>
<dbReference type="InterPro" id="IPR040690">
    <property type="entry name" value="FtsX_ECD"/>
</dbReference>
<keyword evidence="5 10" id="KW-0132">Cell division</keyword>
<dbReference type="PANTHER" id="PTHR47755">
    <property type="entry name" value="CELL DIVISION PROTEIN FTSX"/>
    <property type="match status" value="1"/>
</dbReference>
<keyword evidence="4 10" id="KW-1003">Cell membrane</keyword>
<dbReference type="GO" id="GO:0005886">
    <property type="term" value="C:plasma membrane"/>
    <property type="evidence" value="ECO:0007669"/>
    <property type="project" value="UniProtKB-SubCell"/>
</dbReference>
<name>A0A1C6IE53_9FIRM</name>
<keyword evidence="9 10" id="KW-0131">Cell cycle</keyword>
<keyword evidence="6 11" id="KW-0812">Transmembrane</keyword>
<evidence type="ECO:0000256" key="1">
    <source>
        <dbReference type="ARBA" id="ARBA00004651"/>
    </source>
</evidence>
<dbReference type="InterPro" id="IPR058204">
    <property type="entry name" value="FtsX_firmicutes-type"/>
</dbReference>
<proteinExistence type="inferred from homology"/>
<sequence length="303" mass="32765">MNSSFSYLFKKGCESIWLNKLMSIASVAVLSACLILVGVATLFSANIGKALDYVESQNEVVVFIYDTATDEQKAEIENKVKTHDNIASYTYISKEQALEEARAGFGEDASLLDGIEEGGSGNPLPASYRITLKDLDKMDDTVAQFTVTEGVEKVNSPRAEAEAIVSLKNIVSVAGVTLVVVLVAVSLLIIANTIRLTVFSRRKEINIMKYVGATNGFIRMPFVIEGMLIGLISAVIAYVAIYFGYATIMDGLGQFSSPFITSLADSFIPFKDIWFYVLGGFVGGGMLTGVLGSVVSMRKHLKV</sequence>
<dbReference type="GO" id="GO:0051301">
    <property type="term" value="P:cell division"/>
    <property type="evidence" value="ECO:0007669"/>
    <property type="project" value="UniProtKB-KW"/>
</dbReference>
<dbReference type="PANTHER" id="PTHR47755:SF1">
    <property type="entry name" value="CELL DIVISION PROTEIN FTSX"/>
    <property type="match status" value="1"/>
</dbReference>
<dbReference type="PIRSF" id="PIRSF003097">
    <property type="entry name" value="FtsX"/>
    <property type="match status" value="1"/>
</dbReference>
<evidence type="ECO:0000256" key="11">
    <source>
        <dbReference type="SAM" id="Phobius"/>
    </source>
</evidence>